<organism evidence="4 5">
    <name type="scientific">Natronincola ferrireducens</name>
    <dbReference type="NCBI Taxonomy" id="393762"/>
    <lineage>
        <taxon>Bacteria</taxon>
        <taxon>Bacillati</taxon>
        <taxon>Bacillota</taxon>
        <taxon>Clostridia</taxon>
        <taxon>Peptostreptococcales</taxon>
        <taxon>Natronincolaceae</taxon>
        <taxon>Natronincola</taxon>
    </lineage>
</organism>
<reference evidence="4 5" key="1">
    <citation type="submission" date="2016-10" db="EMBL/GenBank/DDBJ databases">
        <authorList>
            <person name="de Groot N.N."/>
        </authorList>
    </citation>
    <scope>NUCLEOTIDE SEQUENCE [LARGE SCALE GENOMIC DNA]</scope>
    <source>
        <strain evidence="4 5">DSM 18346</strain>
    </source>
</reference>
<sequence length="173" mass="19866">MLELLKTRRSIRKYKATKIEKEKVDLLMKAALLSPSSRSIRPWEFVIVTDEELIGNLAKSKEHGSLFLKEAPLAIVILGDETKSDVWIEDASIASIIIQLAAESIGLGSCWIQIRERRHNKDVTSEEFVRRVLNIPKNLRVEAIIAIGYPDEKKSFYDEKSLLHEKVYVNQYK</sequence>
<dbReference type="Gene3D" id="3.40.109.10">
    <property type="entry name" value="NADH Oxidase"/>
    <property type="match status" value="1"/>
</dbReference>
<evidence type="ECO:0000256" key="2">
    <source>
        <dbReference type="ARBA" id="ARBA00023002"/>
    </source>
</evidence>
<evidence type="ECO:0000259" key="3">
    <source>
        <dbReference type="Pfam" id="PF00881"/>
    </source>
</evidence>
<evidence type="ECO:0000313" key="5">
    <source>
        <dbReference type="Proteomes" id="UP000198718"/>
    </source>
</evidence>
<dbReference type="PANTHER" id="PTHR43673">
    <property type="entry name" value="NAD(P)H NITROREDUCTASE YDGI-RELATED"/>
    <property type="match status" value="1"/>
</dbReference>
<gene>
    <name evidence="4" type="ORF">SAMN05660472_01103</name>
</gene>
<dbReference type="InterPro" id="IPR000415">
    <property type="entry name" value="Nitroreductase-like"/>
</dbReference>
<dbReference type="OrthoDB" id="9783470at2"/>
<feature type="domain" description="Nitroreductase" evidence="3">
    <location>
        <begin position="5"/>
        <end position="59"/>
    </location>
</feature>
<dbReference type="EMBL" id="FNFP01000001">
    <property type="protein sequence ID" value="SDK24083.1"/>
    <property type="molecule type" value="Genomic_DNA"/>
</dbReference>
<dbReference type="GO" id="GO:0016491">
    <property type="term" value="F:oxidoreductase activity"/>
    <property type="evidence" value="ECO:0007669"/>
    <property type="project" value="UniProtKB-KW"/>
</dbReference>
<name>A0A1G9A9Y8_9FIRM</name>
<comment type="similarity">
    <text evidence="1">Belongs to the nitroreductase family.</text>
</comment>
<accession>A0A1G9A9Y8</accession>
<evidence type="ECO:0000313" key="4">
    <source>
        <dbReference type="EMBL" id="SDK24083.1"/>
    </source>
</evidence>
<proteinExistence type="inferred from homology"/>
<keyword evidence="2" id="KW-0560">Oxidoreductase</keyword>
<protein>
    <submittedName>
        <fullName evidence="4">Nitroreductase</fullName>
    </submittedName>
</protein>
<dbReference type="STRING" id="393762.SAMN05660472_01103"/>
<dbReference type="CDD" id="cd02151">
    <property type="entry name" value="nitroreductase"/>
    <property type="match status" value="1"/>
</dbReference>
<dbReference type="Proteomes" id="UP000198718">
    <property type="component" value="Unassembled WGS sequence"/>
</dbReference>
<evidence type="ECO:0000256" key="1">
    <source>
        <dbReference type="ARBA" id="ARBA00007118"/>
    </source>
</evidence>
<keyword evidence="5" id="KW-1185">Reference proteome</keyword>
<dbReference type="AlphaFoldDB" id="A0A1G9A9Y8"/>
<dbReference type="Pfam" id="PF00881">
    <property type="entry name" value="Nitroreductase"/>
    <property type="match status" value="2"/>
</dbReference>
<dbReference type="PANTHER" id="PTHR43673:SF10">
    <property type="entry name" value="NADH DEHYDROGENASE_NAD(P)H NITROREDUCTASE XCC3605-RELATED"/>
    <property type="match status" value="1"/>
</dbReference>
<feature type="domain" description="Nitroreductase" evidence="3">
    <location>
        <begin position="61"/>
        <end position="149"/>
    </location>
</feature>
<dbReference type="RefSeq" id="WP_090551398.1">
    <property type="nucleotide sequence ID" value="NZ_FNFP01000001.1"/>
</dbReference>
<dbReference type="InterPro" id="IPR029479">
    <property type="entry name" value="Nitroreductase"/>
</dbReference>
<dbReference type="SUPFAM" id="SSF55469">
    <property type="entry name" value="FMN-dependent nitroreductase-like"/>
    <property type="match status" value="1"/>
</dbReference>